<name>A0ABU3GPD4_9SPHI</name>
<evidence type="ECO:0000256" key="2">
    <source>
        <dbReference type="ARBA" id="ARBA00022723"/>
    </source>
</evidence>
<evidence type="ECO:0000256" key="1">
    <source>
        <dbReference type="ARBA" id="ARBA00008635"/>
    </source>
</evidence>
<dbReference type="InterPro" id="IPR034660">
    <property type="entry name" value="DinB/YfiT-like"/>
</dbReference>
<comment type="caution">
    <text evidence="3">The sequence shown here is derived from an EMBL/GenBank/DDBJ whole genome shotgun (WGS) entry which is preliminary data.</text>
</comment>
<accession>A0ABU3GPD4</accession>
<dbReference type="Proteomes" id="UP001258315">
    <property type="component" value="Unassembled WGS sequence"/>
</dbReference>
<keyword evidence="4" id="KW-1185">Reference proteome</keyword>
<evidence type="ECO:0000313" key="3">
    <source>
        <dbReference type="EMBL" id="MDT3401626.1"/>
    </source>
</evidence>
<dbReference type="SUPFAM" id="SSF109854">
    <property type="entry name" value="DinB/YfiT-like putative metalloenzymes"/>
    <property type="match status" value="1"/>
</dbReference>
<evidence type="ECO:0000313" key="4">
    <source>
        <dbReference type="Proteomes" id="UP001258315"/>
    </source>
</evidence>
<comment type="similarity">
    <text evidence="1">Belongs to the DinB family.</text>
</comment>
<dbReference type="Gene3D" id="1.20.120.450">
    <property type="entry name" value="dinb family like domain"/>
    <property type="match status" value="1"/>
</dbReference>
<dbReference type="InterPro" id="IPR007837">
    <property type="entry name" value="DinB"/>
</dbReference>
<organism evidence="3 4">
    <name type="scientific">Mucilaginibacter terrae</name>
    <dbReference type="NCBI Taxonomy" id="1955052"/>
    <lineage>
        <taxon>Bacteria</taxon>
        <taxon>Pseudomonadati</taxon>
        <taxon>Bacteroidota</taxon>
        <taxon>Sphingobacteriia</taxon>
        <taxon>Sphingobacteriales</taxon>
        <taxon>Sphingobacteriaceae</taxon>
        <taxon>Mucilaginibacter</taxon>
    </lineage>
</organism>
<protein>
    <submittedName>
        <fullName evidence="3">Damage-inducible protein DinB</fullName>
    </submittedName>
</protein>
<proteinExistence type="inferred from homology"/>
<sequence>METAQLTESTQPVLSPDQLFAHWQGHRNLTRKTIEAFPEAELFNHSIGGMRTFAELVMEIIDLTGPGIEGIVTGKWKTMDELSHTTCNYPKTKEGILAVWDETTQLLNELAPQVTTTRLNQTEAAFGMYEDKLYSTLLYFIDNEIHHRAQGFVYLRSLGIAPPPFWERF</sequence>
<reference evidence="4" key="1">
    <citation type="submission" date="2023-07" db="EMBL/GenBank/DDBJ databases">
        <title>Functional and genomic diversity of the sorghum phyllosphere microbiome.</title>
        <authorList>
            <person name="Shade A."/>
        </authorList>
    </citation>
    <scope>NUCLEOTIDE SEQUENCE [LARGE SCALE GENOMIC DNA]</scope>
    <source>
        <strain evidence="4">SORGH_AS_0422</strain>
    </source>
</reference>
<gene>
    <name evidence="3" type="ORF">QE417_000698</name>
</gene>
<keyword evidence="2" id="KW-0479">Metal-binding</keyword>
<dbReference type="Pfam" id="PF05163">
    <property type="entry name" value="DinB"/>
    <property type="match status" value="1"/>
</dbReference>
<dbReference type="RefSeq" id="WP_311947526.1">
    <property type="nucleotide sequence ID" value="NZ_JAVLVU010000001.1"/>
</dbReference>
<dbReference type="EMBL" id="JAVLVU010000001">
    <property type="protein sequence ID" value="MDT3401626.1"/>
    <property type="molecule type" value="Genomic_DNA"/>
</dbReference>